<reference evidence="2 3" key="1">
    <citation type="journal article" date="2012" name="PLoS Pathog.">
        <title>Diverse lifestyles and strategies of plant pathogenesis encoded in the genomes of eighteen Dothideomycetes fungi.</title>
        <authorList>
            <person name="Ohm R.A."/>
            <person name="Feau N."/>
            <person name="Henrissat B."/>
            <person name="Schoch C.L."/>
            <person name="Horwitz B.A."/>
            <person name="Barry K.W."/>
            <person name="Condon B.J."/>
            <person name="Copeland A.C."/>
            <person name="Dhillon B."/>
            <person name="Glaser F."/>
            <person name="Hesse C.N."/>
            <person name="Kosti I."/>
            <person name="LaButti K."/>
            <person name="Lindquist E.A."/>
            <person name="Lucas S."/>
            <person name="Salamov A.A."/>
            <person name="Bradshaw R.E."/>
            <person name="Ciuffetti L."/>
            <person name="Hamelin R.C."/>
            <person name="Kema G.H.J."/>
            <person name="Lawrence C."/>
            <person name="Scott J.A."/>
            <person name="Spatafora J.W."/>
            <person name="Turgeon B.G."/>
            <person name="de Wit P.J.G.M."/>
            <person name="Zhong S."/>
            <person name="Goodwin S.B."/>
            <person name="Grigoriev I.V."/>
        </authorList>
    </citation>
    <scope>NUCLEOTIDE SEQUENCE [LARGE SCALE GENOMIC DNA]</scope>
    <source>
        <strain evidence="2 3">SO2202</strain>
    </source>
</reference>
<name>N1QGX1_SPHMS</name>
<evidence type="ECO:0000313" key="2">
    <source>
        <dbReference type="EMBL" id="EMF16471.1"/>
    </source>
</evidence>
<organism evidence="2 3">
    <name type="scientific">Sphaerulina musiva (strain SO2202)</name>
    <name type="common">Poplar stem canker fungus</name>
    <name type="synonym">Septoria musiva</name>
    <dbReference type="NCBI Taxonomy" id="692275"/>
    <lineage>
        <taxon>Eukaryota</taxon>
        <taxon>Fungi</taxon>
        <taxon>Dikarya</taxon>
        <taxon>Ascomycota</taxon>
        <taxon>Pezizomycotina</taxon>
        <taxon>Dothideomycetes</taxon>
        <taxon>Dothideomycetidae</taxon>
        <taxon>Mycosphaerellales</taxon>
        <taxon>Mycosphaerellaceae</taxon>
        <taxon>Sphaerulina</taxon>
    </lineage>
</organism>
<keyword evidence="1" id="KW-0472">Membrane</keyword>
<dbReference type="OMA" id="WTFILLM"/>
<dbReference type="EMBL" id="KB456260">
    <property type="protein sequence ID" value="EMF16471.1"/>
    <property type="molecule type" value="Genomic_DNA"/>
</dbReference>
<dbReference type="eggNOG" id="ENOG502SNDB">
    <property type="taxonomic scope" value="Eukaryota"/>
</dbReference>
<accession>N1QGX1</accession>
<gene>
    <name evidence="2" type="ORF">SEPMUDRAFT_159936</name>
</gene>
<feature type="transmembrane region" description="Helical" evidence="1">
    <location>
        <begin position="54"/>
        <end position="75"/>
    </location>
</feature>
<protein>
    <recommendedName>
        <fullName evidence="4">MARVEL domain-containing protein</fullName>
    </recommendedName>
</protein>
<keyword evidence="1" id="KW-1133">Transmembrane helix</keyword>
<dbReference type="RefSeq" id="XP_016764592.1">
    <property type="nucleotide sequence ID" value="XM_016907872.1"/>
</dbReference>
<dbReference type="AlphaFoldDB" id="N1QGX1"/>
<feature type="transmembrane region" description="Helical" evidence="1">
    <location>
        <begin position="21"/>
        <end position="42"/>
    </location>
</feature>
<dbReference type="Proteomes" id="UP000016931">
    <property type="component" value="Unassembled WGS sequence"/>
</dbReference>
<evidence type="ECO:0000313" key="3">
    <source>
        <dbReference type="Proteomes" id="UP000016931"/>
    </source>
</evidence>
<evidence type="ECO:0008006" key="4">
    <source>
        <dbReference type="Google" id="ProtNLM"/>
    </source>
</evidence>
<dbReference type="GeneID" id="27905009"/>
<keyword evidence="3" id="KW-1185">Reference proteome</keyword>
<feature type="transmembrane region" description="Helical" evidence="1">
    <location>
        <begin position="87"/>
        <end position="108"/>
    </location>
</feature>
<dbReference type="OrthoDB" id="5344006at2759"/>
<proteinExistence type="predicted"/>
<keyword evidence="1" id="KW-0812">Transmembrane</keyword>
<sequence length="249" mass="28169">MKLFTRAKTAPSTYPRVVFHGIRFGQLLASSVVGGIMSYFIYQLTHDRWDTPWTFIWLTTASLFSIAALLVTIILHCCVGLTSRLNLAVNGFLLVLWAVSWSLLTWFMSPTLANMCDVEHWHEDTGIMICRIYKALFAFTLLGLVSTVAAFALDIYVYRMTTSRGIYKLHDLDHTDGSHAAAGAFTEMEQRRKSEAWEMPRTSWELPRTSMSPYGEQADPGPASHGYALPEAQFKYDTGYSNGRHHMQP</sequence>
<feature type="transmembrane region" description="Helical" evidence="1">
    <location>
        <begin position="135"/>
        <end position="158"/>
    </location>
</feature>
<evidence type="ECO:0000256" key="1">
    <source>
        <dbReference type="SAM" id="Phobius"/>
    </source>
</evidence>
<dbReference type="HOGENOM" id="CLU_082475_1_0_1"/>